<comment type="caution">
    <text evidence="3">The sequence shown here is derived from an EMBL/GenBank/DDBJ whole genome shotgun (WGS) entry which is preliminary data.</text>
</comment>
<dbReference type="Pfam" id="PF07336">
    <property type="entry name" value="ABATE"/>
    <property type="match status" value="1"/>
</dbReference>
<evidence type="ECO:0000313" key="4">
    <source>
        <dbReference type="Proteomes" id="UP001144280"/>
    </source>
</evidence>
<feature type="region of interest" description="Disordered" evidence="1">
    <location>
        <begin position="185"/>
        <end position="207"/>
    </location>
</feature>
<evidence type="ECO:0000313" key="3">
    <source>
        <dbReference type="EMBL" id="GLH99350.1"/>
    </source>
</evidence>
<gene>
    <name evidence="3" type="ORF">Pa4123_46250</name>
</gene>
<dbReference type="Proteomes" id="UP001144280">
    <property type="component" value="Unassembled WGS sequence"/>
</dbReference>
<feature type="domain" description="Zinc finger CGNR" evidence="2">
    <location>
        <begin position="145"/>
        <end position="187"/>
    </location>
</feature>
<feature type="compositionally biased region" description="Low complexity" evidence="1">
    <location>
        <begin position="189"/>
        <end position="200"/>
    </location>
</feature>
<reference evidence="3" key="1">
    <citation type="submission" date="2022-12" db="EMBL/GenBank/DDBJ databases">
        <title>New Phytohabitans aurantiacus sp. RD004123 nov., an actinomycete isolated from soil.</title>
        <authorList>
            <person name="Triningsih D.W."/>
            <person name="Harunari E."/>
            <person name="Igarashi Y."/>
        </authorList>
    </citation>
    <scope>NUCLEOTIDE SEQUENCE</scope>
    <source>
        <strain evidence="3">RD004123</strain>
    </source>
</reference>
<organism evidence="3 4">
    <name type="scientific">Phytohabitans aurantiacus</name>
    <dbReference type="NCBI Taxonomy" id="3016789"/>
    <lineage>
        <taxon>Bacteria</taxon>
        <taxon>Bacillati</taxon>
        <taxon>Actinomycetota</taxon>
        <taxon>Actinomycetes</taxon>
        <taxon>Micromonosporales</taxon>
        <taxon>Micromonosporaceae</taxon>
    </lineage>
</organism>
<name>A0ABQ5QYK0_9ACTN</name>
<keyword evidence="4" id="KW-1185">Reference proteome</keyword>
<dbReference type="PANTHER" id="PTHR35525:SF3">
    <property type="entry name" value="BLL6575 PROTEIN"/>
    <property type="match status" value="1"/>
</dbReference>
<proteinExistence type="predicted"/>
<dbReference type="Pfam" id="PF11706">
    <property type="entry name" value="zf-CGNR"/>
    <property type="match status" value="1"/>
</dbReference>
<sequence>MAVERFGFIGGHPALDFVNTLHWRLAPSRHFDALTTFDDLVTWSSRAGILDARETATLRSDVRGVAADAVDDARGLREAIYEAAMSQDVADALAHAFTAGLHRARLTRGNRRWAWQDVELGPNTPADRLARSAVELLTSERSAAIRQCADAECGWIYLDTSRAENRRWCSASGCGDRNRARDYYRRRTAAAADTSSPSTRRPGERKP</sequence>
<protein>
    <recommendedName>
        <fullName evidence="2">Zinc finger CGNR domain-containing protein</fullName>
    </recommendedName>
</protein>
<dbReference type="EMBL" id="BSDI01000022">
    <property type="protein sequence ID" value="GLH99350.1"/>
    <property type="molecule type" value="Genomic_DNA"/>
</dbReference>
<evidence type="ECO:0000256" key="1">
    <source>
        <dbReference type="SAM" id="MobiDB-lite"/>
    </source>
</evidence>
<evidence type="ECO:0000259" key="2">
    <source>
        <dbReference type="Pfam" id="PF11706"/>
    </source>
</evidence>
<dbReference type="PANTHER" id="PTHR35525">
    <property type="entry name" value="BLL6575 PROTEIN"/>
    <property type="match status" value="1"/>
</dbReference>
<dbReference type="Gene3D" id="1.10.3300.10">
    <property type="entry name" value="Jann2411-like domain"/>
    <property type="match status" value="1"/>
</dbReference>
<dbReference type="InterPro" id="IPR023286">
    <property type="entry name" value="ABATE_dom_sf"/>
</dbReference>
<accession>A0ABQ5QYK0</accession>
<dbReference type="InterPro" id="IPR021005">
    <property type="entry name" value="Znf_CGNR"/>
</dbReference>
<dbReference type="InterPro" id="IPR010852">
    <property type="entry name" value="ABATE"/>
</dbReference>
<dbReference type="SUPFAM" id="SSF160904">
    <property type="entry name" value="Jann2411-like"/>
    <property type="match status" value="1"/>
</dbReference>